<evidence type="ECO:0000313" key="4">
    <source>
        <dbReference type="EMBL" id="MED6141941.1"/>
    </source>
</evidence>
<organism evidence="4 5">
    <name type="scientific">Stylosanthes scabra</name>
    <dbReference type="NCBI Taxonomy" id="79078"/>
    <lineage>
        <taxon>Eukaryota</taxon>
        <taxon>Viridiplantae</taxon>
        <taxon>Streptophyta</taxon>
        <taxon>Embryophyta</taxon>
        <taxon>Tracheophyta</taxon>
        <taxon>Spermatophyta</taxon>
        <taxon>Magnoliopsida</taxon>
        <taxon>eudicotyledons</taxon>
        <taxon>Gunneridae</taxon>
        <taxon>Pentapetalae</taxon>
        <taxon>rosids</taxon>
        <taxon>fabids</taxon>
        <taxon>Fabales</taxon>
        <taxon>Fabaceae</taxon>
        <taxon>Papilionoideae</taxon>
        <taxon>50 kb inversion clade</taxon>
        <taxon>dalbergioids sensu lato</taxon>
        <taxon>Dalbergieae</taxon>
        <taxon>Pterocarpus clade</taxon>
        <taxon>Stylosanthes</taxon>
    </lineage>
</organism>
<feature type="domain" description="Disease resistance R13L4/SHOC-2-like LRR" evidence="3">
    <location>
        <begin position="80"/>
        <end position="280"/>
    </location>
</feature>
<dbReference type="Gene3D" id="3.80.10.10">
    <property type="entry name" value="Ribonuclease Inhibitor"/>
    <property type="match status" value="1"/>
</dbReference>
<feature type="non-terminal residue" evidence="4">
    <location>
        <position position="376"/>
    </location>
</feature>
<dbReference type="PANTHER" id="PTHR47186">
    <property type="entry name" value="LEUCINE-RICH REPEAT-CONTAINING PROTEIN 57"/>
    <property type="match status" value="1"/>
</dbReference>
<keyword evidence="2" id="KW-0677">Repeat</keyword>
<name>A0ABU6T0Y7_9FABA</name>
<gene>
    <name evidence="4" type="ORF">PIB30_108443</name>
</gene>
<proteinExistence type="predicted"/>
<dbReference type="InterPro" id="IPR055414">
    <property type="entry name" value="LRR_R13L4/SHOC2-like"/>
</dbReference>
<dbReference type="InterPro" id="IPR001611">
    <property type="entry name" value="Leu-rich_rpt"/>
</dbReference>
<protein>
    <recommendedName>
        <fullName evidence="3">Disease resistance R13L4/SHOC-2-like LRR domain-containing protein</fullName>
    </recommendedName>
</protein>
<dbReference type="SMART" id="SM00369">
    <property type="entry name" value="LRR_TYP"/>
    <property type="match status" value="2"/>
</dbReference>
<accession>A0ABU6T0Y7</accession>
<keyword evidence="5" id="KW-1185">Reference proteome</keyword>
<dbReference type="Proteomes" id="UP001341840">
    <property type="component" value="Unassembled WGS sequence"/>
</dbReference>
<keyword evidence="1" id="KW-0433">Leucine-rich repeat</keyword>
<comment type="caution">
    <text evidence="4">The sequence shown here is derived from an EMBL/GenBank/DDBJ whole genome shotgun (WGS) entry which is preliminary data.</text>
</comment>
<dbReference type="PROSITE" id="PS51450">
    <property type="entry name" value="LRR"/>
    <property type="match status" value="1"/>
</dbReference>
<reference evidence="4 5" key="1">
    <citation type="journal article" date="2023" name="Plants (Basel)">
        <title>Bridging the Gap: Combining Genomics and Transcriptomics Approaches to Understand Stylosanthes scabra, an Orphan Legume from the Brazilian Caatinga.</title>
        <authorList>
            <person name="Ferreira-Neto J.R.C."/>
            <person name="da Silva M.D."/>
            <person name="Binneck E."/>
            <person name="de Melo N.F."/>
            <person name="da Silva R.H."/>
            <person name="de Melo A.L.T.M."/>
            <person name="Pandolfi V."/>
            <person name="Bustamante F.O."/>
            <person name="Brasileiro-Vidal A.C."/>
            <person name="Benko-Iseppon A.M."/>
        </authorList>
    </citation>
    <scope>NUCLEOTIDE SEQUENCE [LARGE SCALE GENOMIC DNA]</scope>
    <source>
        <tissue evidence="4">Leaves</tissue>
    </source>
</reference>
<evidence type="ECO:0000259" key="3">
    <source>
        <dbReference type="Pfam" id="PF23598"/>
    </source>
</evidence>
<sequence length="376" mass="42530">MHDLVHDLAMIFAGEFCSRAEEHEKAVEIGMKTRHLSHIAKEDYPISKLLEVCDRIKHTRTFLEINLNKWESFNVENAPCILLLSQLKYLRALSFKSVRLESLPDSIGKLTHLRYLNLSHTNIVSLPESLGSLYKLQTLKLYGCGRLKMLPVSMQDLVNLRHLDIRRTRLNEMPRGMSKLKSLQFLSDYVVGKDEGNKIRELGALANLHQSICISHLENVVNTPQLENLVLVGCTEMDFSPTGDPPRSLRYLEISYSDKLASSATLMNSQFHWLTQLSIQSEFGGASVKSFPKEGWLPASLEILRLNNIKSVETLECKGLAHLTSLQALDIYGCHKLENIEGEKLPASLILLNIDSIPLLGKRCELGKRCKMKDPQ</sequence>
<evidence type="ECO:0000313" key="5">
    <source>
        <dbReference type="Proteomes" id="UP001341840"/>
    </source>
</evidence>
<dbReference type="InterPro" id="IPR003591">
    <property type="entry name" value="Leu-rich_rpt_typical-subtyp"/>
</dbReference>
<evidence type="ECO:0000256" key="2">
    <source>
        <dbReference type="ARBA" id="ARBA00022737"/>
    </source>
</evidence>
<dbReference type="PANTHER" id="PTHR47186:SF42">
    <property type="entry name" value="DISEASE RESISTANCE RPP13-LIKE PROTEIN 1"/>
    <property type="match status" value="1"/>
</dbReference>
<dbReference type="InterPro" id="IPR032675">
    <property type="entry name" value="LRR_dom_sf"/>
</dbReference>
<dbReference type="EMBL" id="JASCZI010065473">
    <property type="protein sequence ID" value="MED6141941.1"/>
    <property type="molecule type" value="Genomic_DNA"/>
</dbReference>
<evidence type="ECO:0000256" key="1">
    <source>
        <dbReference type="ARBA" id="ARBA00022614"/>
    </source>
</evidence>
<dbReference type="Pfam" id="PF23598">
    <property type="entry name" value="LRR_14"/>
    <property type="match status" value="1"/>
</dbReference>
<dbReference type="SUPFAM" id="SSF52058">
    <property type="entry name" value="L domain-like"/>
    <property type="match status" value="1"/>
</dbReference>